<dbReference type="OrthoDB" id="860at2759"/>
<dbReference type="GO" id="GO:0005778">
    <property type="term" value="C:peroxisomal membrane"/>
    <property type="evidence" value="ECO:0007669"/>
    <property type="project" value="TreeGrafter"/>
</dbReference>
<evidence type="ECO:0000313" key="8">
    <source>
        <dbReference type="Proteomes" id="UP000008743"/>
    </source>
</evidence>
<dbReference type="eggNOG" id="KOG1944">
    <property type="taxonomic scope" value="Eukaryota"/>
</dbReference>
<comment type="subcellular location">
    <subcellularLocation>
        <location evidence="1">Membrane</location>
        <topology evidence="1">Multi-pass membrane protein</topology>
    </subcellularLocation>
</comment>
<dbReference type="OMA" id="QHSVFAY"/>
<keyword evidence="3 6" id="KW-0812">Transmembrane</keyword>
<keyword evidence="8" id="KW-1185">Reference proteome</keyword>
<protein>
    <submittedName>
        <fullName evidence="7">Peroxisomal membrane protein 2</fullName>
    </submittedName>
</protein>
<dbReference type="InterPro" id="IPR007248">
    <property type="entry name" value="Mpv17_PMP22"/>
</dbReference>
<dbReference type="EMBL" id="KE346360">
    <property type="protein sequence ID" value="KJE89309.1"/>
    <property type="molecule type" value="Genomic_DNA"/>
</dbReference>
<dbReference type="PANTHER" id="PTHR11266">
    <property type="entry name" value="PEROXISOMAL MEMBRANE PROTEIN 2, PXMP2 MPV17"/>
    <property type="match status" value="1"/>
</dbReference>
<proteinExistence type="inferred from homology"/>
<accession>A0A0D2X0M3</accession>
<dbReference type="InParanoid" id="A0A0D2X0M3"/>
<organism evidence="7 8">
    <name type="scientific">Capsaspora owczarzaki (strain ATCC 30864)</name>
    <dbReference type="NCBI Taxonomy" id="595528"/>
    <lineage>
        <taxon>Eukaryota</taxon>
        <taxon>Filasterea</taxon>
        <taxon>Capsaspora</taxon>
    </lineage>
</organism>
<dbReference type="STRING" id="595528.A0A0D2X0M3"/>
<dbReference type="PANTHER" id="PTHR11266:SF80">
    <property type="entry name" value="PEROXISOMAL MEMBRANE PROTEIN 2"/>
    <property type="match status" value="1"/>
</dbReference>
<reference evidence="8" key="1">
    <citation type="submission" date="2011-02" db="EMBL/GenBank/DDBJ databases">
        <title>The Genome Sequence of Capsaspora owczarzaki ATCC 30864.</title>
        <authorList>
            <person name="Russ C."/>
            <person name="Cuomo C."/>
            <person name="Burger G."/>
            <person name="Gray M.W."/>
            <person name="Holland P.W.H."/>
            <person name="King N."/>
            <person name="Lang F.B.F."/>
            <person name="Roger A.J."/>
            <person name="Ruiz-Trillo I."/>
            <person name="Young S.K."/>
            <person name="Zeng Q."/>
            <person name="Gargeya S."/>
            <person name="Alvarado L."/>
            <person name="Berlin A."/>
            <person name="Chapman S.B."/>
            <person name="Chen Z."/>
            <person name="Freedman E."/>
            <person name="Gellesch M."/>
            <person name="Goldberg J."/>
            <person name="Griggs A."/>
            <person name="Gujja S."/>
            <person name="Heilman E."/>
            <person name="Heiman D."/>
            <person name="Howarth C."/>
            <person name="Mehta T."/>
            <person name="Neiman D."/>
            <person name="Pearson M."/>
            <person name="Roberts A."/>
            <person name="Saif S."/>
            <person name="Shea T."/>
            <person name="Shenoy N."/>
            <person name="Sisk P."/>
            <person name="Stolte C."/>
            <person name="Sykes S."/>
            <person name="White J."/>
            <person name="Yandava C."/>
            <person name="Haas B."/>
            <person name="Nusbaum C."/>
            <person name="Birren B."/>
        </authorList>
    </citation>
    <scope>NUCLEOTIDE SEQUENCE</scope>
    <source>
        <strain evidence="8">ATCC 30864</strain>
    </source>
</reference>
<evidence type="ECO:0000256" key="2">
    <source>
        <dbReference type="ARBA" id="ARBA00006824"/>
    </source>
</evidence>
<gene>
    <name evidence="7" type="ORF">CAOG_000806</name>
</gene>
<evidence type="ECO:0000256" key="4">
    <source>
        <dbReference type="ARBA" id="ARBA00022989"/>
    </source>
</evidence>
<evidence type="ECO:0000256" key="5">
    <source>
        <dbReference type="ARBA" id="ARBA00023136"/>
    </source>
</evidence>
<dbReference type="RefSeq" id="XP_004365677.1">
    <property type="nucleotide sequence ID" value="XM_004365620.2"/>
</dbReference>
<keyword evidence="4 6" id="KW-1133">Transmembrane helix</keyword>
<sequence length="180" mass="20630">MANNALLQAYLGALQRRPMLTKAVSASVIASLGNVLSQRIRNTPRVDYRSIASYAIFGLCFNGPITHKFYEILERFSTPGKPPSRSRQFIKLLGERFIFAPLFTLLFFIVVSLLEGKTWEETMHKVRTLYPGAVKMNLIVWTPAQFINLNYIPLQYRVLFANAVAFLWTIYLSKRMAPKH</sequence>
<feature type="transmembrane region" description="Helical" evidence="6">
    <location>
        <begin position="154"/>
        <end position="172"/>
    </location>
</feature>
<comment type="similarity">
    <text evidence="2 6">Belongs to the peroxisomal membrane protein PXMP2/4 family.</text>
</comment>
<dbReference type="Proteomes" id="UP000008743">
    <property type="component" value="Unassembled WGS sequence"/>
</dbReference>
<name>A0A0D2X0M3_CAPO3</name>
<dbReference type="PhylomeDB" id="A0A0D2X0M3"/>
<dbReference type="AlphaFoldDB" id="A0A0D2X0M3"/>
<evidence type="ECO:0000313" key="7">
    <source>
        <dbReference type="EMBL" id="KJE89309.1"/>
    </source>
</evidence>
<feature type="transmembrane region" description="Helical" evidence="6">
    <location>
        <begin position="97"/>
        <end position="114"/>
    </location>
</feature>
<keyword evidence="5 6" id="KW-0472">Membrane</keyword>
<evidence type="ECO:0000256" key="3">
    <source>
        <dbReference type="ARBA" id="ARBA00022692"/>
    </source>
</evidence>
<evidence type="ECO:0000256" key="6">
    <source>
        <dbReference type="RuleBase" id="RU363053"/>
    </source>
</evidence>
<dbReference type="Pfam" id="PF04117">
    <property type="entry name" value="Mpv17_PMP22"/>
    <property type="match status" value="1"/>
</dbReference>
<evidence type="ECO:0000256" key="1">
    <source>
        <dbReference type="ARBA" id="ARBA00004141"/>
    </source>
</evidence>